<dbReference type="Pfam" id="PF13509">
    <property type="entry name" value="S1_2"/>
    <property type="match status" value="1"/>
</dbReference>
<dbReference type="Proteomes" id="UP001597201">
    <property type="component" value="Unassembled WGS sequence"/>
</dbReference>
<name>A0ABW3XZC9_9FLAO</name>
<dbReference type="Pfam" id="PF17783">
    <property type="entry name" value="WHD_CvfB"/>
    <property type="match status" value="1"/>
</dbReference>
<gene>
    <name evidence="4" type="ORF">ACFQ39_00195</name>
</gene>
<dbReference type="InterPro" id="IPR012340">
    <property type="entry name" value="NA-bd_OB-fold"/>
</dbReference>
<comment type="caution">
    <text evidence="4">The sequence shown here is derived from an EMBL/GenBank/DDBJ whole genome shotgun (WGS) entry which is preliminary data.</text>
</comment>
<reference evidence="5" key="1">
    <citation type="journal article" date="2019" name="Int. J. Syst. Evol. Microbiol.">
        <title>The Global Catalogue of Microorganisms (GCM) 10K type strain sequencing project: providing services to taxonomists for standard genome sequencing and annotation.</title>
        <authorList>
            <consortium name="The Broad Institute Genomics Platform"/>
            <consortium name="The Broad Institute Genome Sequencing Center for Infectious Disease"/>
            <person name="Wu L."/>
            <person name="Ma J."/>
        </authorList>
    </citation>
    <scope>NUCLEOTIDE SEQUENCE [LARGE SCALE GENOMIC DNA]</scope>
    <source>
        <strain evidence="5">CCUG 61485</strain>
    </source>
</reference>
<dbReference type="PANTHER" id="PTHR37296:SF1">
    <property type="entry name" value="CONSERVED VIRULENCE FACTOR B"/>
    <property type="match status" value="1"/>
</dbReference>
<dbReference type="InterPro" id="IPR014464">
    <property type="entry name" value="CvfB_fam"/>
</dbReference>
<dbReference type="PIRSF" id="PIRSF012524">
    <property type="entry name" value="YitL_S1"/>
    <property type="match status" value="1"/>
</dbReference>
<dbReference type="InterPro" id="IPR040764">
    <property type="entry name" value="CvfB_WH"/>
</dbReference>
<sequence length="289" mass="33124">MISIGQYNDLSILRMTTVGLFLGDEEGEDVLLPSKYCPEEYSLGDVLTVFVYRDHDGKKIATNLEPYLLLHQFGFLKVTAVSSFGAFVDWGMVKNLLVPFKEQRQKLEVGRWYIIYMDLDKETDRLIGSNKIEKYLNNENLTVEEGDQVELLVMHKSDLGYSVIVNHLHKGLIFENEIFGEIKVGDKLTGYVKKIRSENKLDISLHPQGYKKSIEPHAQIILTKLNEEDGFLPYHDKTSPELIYSAFHLSKKAFKKAVGNLFKNKLIRLDEEGIHLIQVAQEEPEKSSE</sequence>
<evidence type="ECO:0000259" key="3">
    <source>
        <dbReference type="Pfam" id="PF17783"/>
    </source>
</evidence>
<evidence type="ECO:0000256" key="1">
    <source>
        <dbReference type="PIRNR" id="PIRNR012524"/>
    </source>
</evidence>
<dbReference type="Gene3D" id="2.40.50.140">
    <property type="entry name" value="Nucleic acid-binding proteins"/>
    <property type="match status" value="2"/>
</dbReference>
<dbReference type="PANTHER" id="PTHR37296">
    <property type="entry name" value="CONSERVED VIRULENCE FACTOR B"/>
    <property type="match status" value="1"/>
</dbReference>
<evidence type="ECO:0000259" key="2">
    <source>
        <dbReference type="Pfam" id="PF13509"/>
    </source>
</evidence>
<accession>A0ABW3XZC9</accession>
<dbReference type="Gene3D" id="1.10.10.10">
    <property type="entry name" value="Winged helix-like DNA-binding domain superfamily/Winged helix DNA-binding domain"/>
    <property type="match status" value="1"/>
</dbReference>
<evidence type="ECO:0000313" key="5">
    <source>
        <dbReference type="Proteomes" id="UP001597201"/>
    </source>
</evidence>
<proteinExistence type="inferred from homology"/>
<feature type="domain" description="Conserved virulence factor B-like winged helix" evidence="3">
    <location>
        <begin position="220"/>
        <end position="276"/>
    </location>
</feature>
<dbReference type="InterPro" id="IPR039566">
    <property type="entry name" value="CvfB_S1_st"/>
</dbReference>
<evidence type="ECO:0000313" key="4">
    <source>
        <dbReference type="EMBL" id="MFD1314020.1"/>
    </source>
</evidence>
<feature type="domain" description="Conserved virulence factor B first S1" evidence="2">
    <location>
        <begin position="4"/>
        <end position="62"/>
    </location>
</feature>
<dbReference type="EMBL" id="JBHTMY010000001">
    <property type="protein sequence ID" value="MFD1314020.1"/>
    <property type="molecule type" value="Genomic_DNA"/>
</dbReference>
<protein>
    <submittedName>
        <fullName evidence="4">S1 RNA-binding domain-containing protein</fullName>
    </submittedName>
</protein>
<organism evidence="4 5">
    <name type="scientific">Namhaeicola litoreus</name>
    <dbReference type="NCBI Taxonomy" id="1052145"/>
    <lineage>
        <taxon>Bacteria</taxon>
        <taxon>Pseudomonadati</taxon>
        <taxon>Bacteroidota</taxon>
        <taxon>Flavobacteriia</taxon>
        <taxon>Flavobacteriales</taxon>
        <taxon>Flavobacteriaceae</taxon>
        <taxon>Namhaeicola</taxon>
    </lineage>
</organism>
<dbReference type="RefSeq" id="WP_377175228.1">
    <property type="nucleotide sequence ID" value="NZ_JBHTMY010000001.1"/>
</dbReference>
<dbReference type="InterPro" id="IPR036388">
    <property type="entry name" value="WH-like_DNA-bd_sf"/>
</dbReference>
<keyword evidence="5" id="KW-1185">Reference proteome</keyword>
<comment type="similarity">
    <text evidence="1">Belongs to the CvfB family.</text>
</comment>